<dbReference type="Gene3D" id="2.40.40.20">
    <property type="match status" value="1"/>
</dbReference>
<reference evidence="2" key="1">
    <citation type="submission" date="2018-05" db="EMBL/GenBank/DDBJ databases">
        <authorList>
            <person name="Lanie J.A."/>
            <person name="Ng W.-L."/>
            <person name="Kazmierczak K.M."/>
            <person name="Andrzejewski T.M."/>
            <person name="Davidsen T.M."/>
            <person name="Wayne K.J."/>
            <person name="Tettelin H."/>
            <person name="Glass J.I."/>
            <person name="Rusch D."/>
            <person name="Podicherti R."/>
            <person name="Tsui H.-C.T."/>
            <person name="Winkler M.E."/>
        </authorList>
    </citation>
    <scope>NUCLEOTIDE SEQUENCE</scope>
</reference>
<dbReference type="Pfam" id="PF02359">
    <property type="entry name" value="CDC48_N"/>
    <property type="match status" value="1"/>
</dbReference>
<gene>
    <name evidence="2" type="ORF">METZ01_LOCUS380709</name>
</gene>
<dbReference type="InterPro" id="IPR009010">
    <property type="entry name" value="Asp_de-COase-like_dom_sf"/>
</dbReference>
<organism evidence="2">
    <name type="scientific">marine metagenome</name>
    <dbReference type="NCBI Taxonomy" id="408172"/>
    <lineage>
        <taxon>unclassified sequences</taxon>
        <taxon>metagenomes</taxon>
        <taxon>ecological metagenomes</taxon>
    </lineage>
</organism>
<dbReference type="SUPFAM" id="SSF50692">
    <property type="entry name" value="ADC-like"/>
    <property type="match status" value="1"/>
</dbReference>
<dbReference type="SMART" id="SM01073">
    <property type="entry name" value="CDC48_N"/>
    <property type="match status" value="1"/>
</dbReference>
<evidence type="ECO:0000259" key="1">
    <source>
        <dbReference type="SMART" id="SM01073"/>
    </source>
</evidence>
<name>A0A382U1R4_9ZZZZ</name>
<dbReference type="AlphaFoldDB" id="A0A382U1R4"/>
<accession>A0A382U1R4</accession>
<protein>
    <recommendedName>
        <fullName evidence="1">CDC48 N-terminal subdomain domain-containing protein</fullName>
    </recommendedName>
</protein>
<proteinExistence type="predicted"/>
<dbReference type="InterPro" id="IPR003338">
    <property type="entry name" value="CDC4_N-term_subdom"/>
</dbReference>
<sequence length="70" mass="7376">VAKAIPSDVGHGRARVPFDNELNLKPGDIVEIAGESSTAAIVWRCRPEDANLGVIRIDGIIRKNAGVSLG</sequence>
<evidence type="ECO:0000313" key="2">
    <source>
        <dbReference type="EMBL" id="SVD27855.1"/>
    </source>
</evidence>
<feature type="non-terminal residue" evidence="2">
    <location>
        <position position="70"/>
    </location>
</feature>
<feature type="non-terminal residue" evidence="2">
    <location>
        <position position="1"/>
    </location>
</feature>
<dbReference type="EMBL" id="UINC01140608">
    <property type="protein sequence ID" value="SVD27855.1"/>
    <property type="molecule type" value="Genomic_DNA"/>
</dbReference>
<feature type="domain" description="CDC48 N-terminal subdomain" evidence="1">
    <location>
        <begin position="1"/>
        <end position="70"/>
    </location>
</feature>
<dbReference type="FunFam" id="2.40.40.20:FF:000007">
    <property type="entry name" value="AAA family ATPase"/>
    <property type="match status" value="1"/>
</dbReference>